<reference evidence="1 2" key="1">
    <citation type="journal article" date="2019" name="Int. J. Syst. Evol. Microbiol.">
        <title>The Global Catalogue of Microorganisms (GCM) 10K type strain sequencing project: providing services to taxonomists for standard genome sequencing and annotation.</title>
        <authorList>
            <consortium name="The Broad Institute Genomics Platform"/>
            <consortium name="The Broad Institute Genome Sequencing Center for Infectious Disease"/>
            <person name="Wu L."/>
            <person name="Ma J."/>
        </authorList>
    </citation>
    <scope>NUCLEOTIDE SEQUENCE [LARGE SCALE GENOMIC DNA]</scope>
    <source>
        <strain evidence="1 2">JCM 14326</strain>
    </source>
</reference>
<dbReference type="EMBL" id="BAAANL010000009">
    <property type="protein sequence ID" value="GAA1874439.1"/>
    <property type="molecule type" value="Genomic_DNA"/>
</dbReference>
<gene>
    <name evidence="1" type="ORF">GCM10009751_37530</name>
</gene>
<sequence>MALNYRRNADGGEAALAYARASGRTFSNLIQRLSWARTEARQLLKNRSPYLNIHTEDLSDVTDRMRVIYRRVD</sequence>
<accession>A0ABN2NLF9</accession>
<protein>
    <submittedName>
        <fullName evidence="1">Uncharacterized protein</fullName>
    </submittedName>
</protein>
<dbReference type="Proteomes" id="UP001501094">
    <property type="component" value="Unassembled WGS sequence"/>
</dbReference>
<evidence type="ECO:0000313" key="2">
    <source>
        <dbReference type="Proteomes" id="UP001501094"/>
    </source>
</evidence>
<organism evidence="1 2">
    <name type="scientific">Myceligenerans crystallogenes</name>
    <dbReference type="NCBI Taxonomy" id="316335"/>
    <lineage>
        <taxon>Bacteria</taxon>
        <taxon>Bacillati</taxon>
        <taxon>Actinomycetota</taxon>
        <taxon>Actinomycetes</taxon>
        <taxon>Micrococcales</taxon>
        <taxon>Promicromonosporaceae</taxon>
        <taxon>Myceligenerans</taxon>
    </lineage>
</organism>
<keyword evidence="2" id="KW-1185">Reference proteome</keyword>
<comment type="caution">
    <text evidence="1">The sequence shown here is derived from an EMBL/GenBank/DDBJ whole genome shotgun (WGS) entry which is preliminary data.</text>
</comment>
<evidence type="ECO:0000313" key="1">
    <source>
        <dbReference type="EMBL" id="GAA1874439.1"/>
    </source>
</evidence>
<proteinExistence type="predicted"/>
<name>A0ABN2NLF9_9MICO</name>